<evidence type="ECO:0000259" key="9">
    <source>
        <dbReference type="PROSITE" id="PS52029"/>
    </source>
</evidence>
<reference evidence="10" key="1">
    <citation type="submission" date="2022-05" db="EMBL/GenBank/DDBJ databases">
        <authorList>
            <person name="Jo J.-H."/>
            <person name="Im W.-T."/>
        </authorList>
    </citation>
    <scope>NUCLEOTIDE SEQUENCE</scope>
    <source>
        <strain evidence="10">SE158</strain>
    </source>
</reference>
<dbReference type="RefSeq" id="WP_249849190.1">
    <property type="nucleotide sequence ID" value="NZ_JAMGBD010000002.1"/>
</dbReference>
<dbReference type="Pfam" id="PF03734">
    <property type="entry name" value="YkuD"/>
    <property type="match status" value="1"/>
</dbReference>
<dbReference type="CDD" id="cd16913">
    <property type="entry name" value="YkuD_like"/>
    <property type="match status" value="1"/>
</dbReference>
<dbReference type="PROSITE" id="PS52029">
    <property type="entry name" value="LD_TPASE"/>
    <property type="match status" value="1"/>
</dbReference>
<evidence type="ECO:0000256" key="6">
    <source>
        <dbReference type="ARBA" id="ARBA00023316"/>
    </source>
</evidence>
<comment type="similarity">
    <text evidence="2">Belongs to the YkuD family.</text>
</comment>
<organism evidence="10 11">
    <name type="scientific">Sphingomonas alba</name>
    <dbReference type="NCBI Taxonomy" id="2908208"/>
    <lineage>
        <taxon>Bacteria</taxon>
        <taxon>Pseudomonadati</taxon>
        <taxon>Pseudomonadota</taxon>
        <taxon>Alphaproteobacteria</taxon>
        <taxon>Sphingomonadales</taxon>
        <taxon>Sphingomonadaceae</taxon>
        <taxon>Sphingomonas</taxon>
    </lineage>
</organism>
<evidence type="ECO:0000256" key="8">
    <source>
        <dbReference type="SAM" id="SignalP"/>
    </source>
</evidence>
<proteinExistence type="inferred from homology"/>
<dbReference type="InterPro" id="IPR005490">
    <property type="entry name" value="LD_TPept_cat_dom"/>
</dbReference>
<dbReference type="InterPro" id="IPR045380">
    <property type="entry name" value="LD_TPept_scaffold_dom"/>
</dbReference>
<name>A0ABT0RQ87_9SPHN</name>
<gene>
    <name evidence="10" type="ORF">LZ536_12940</name>
</gene>
<dbReference type="Pfam" id="PF20142">
    <property type="entry name" value="Scaffold"/>
    <property type="match status" value="1"/>
</dbReference>
<dbReference type="Gene3D" id="2.40.440.10">
    <property type="entry name" value="L,D-transpeptidase catalytic domain-like"/>
    <property type="match status" value="1"/>
</dbReference>
<feature type="domain" description="L,D-TPase catalytic" evidence="9">
    <location>
        <begin position="218"/>
        <end position="394"/>
    </location>
</feature>
<sequence>MARVFAPCELRAGRFVRSARLSIGALFLAAALPMPAEAATASVAVAQAQAGQSVDDFYAARDGRPLWLSEDGSSGEAANALMNFLRTADADGLNSANYPLPQLEKALRSAWGGSRSKVGKADRLLSQAFVAYVRDLKSIPASGMIWVDPELQPRAPTPRQLLDTAAGAPSLEAWVSNMGWMHPIYAGLRRAIVNGEGDRQLLRLNLERARALPSGNGRYILVNATAQQLTMYENGQPIDSMKVVVGKPKNPTPMMAALIRFASLNPYWYVPTDLAAERIAPNVLKEGLPYLKHQGYQVMTDWNDSSTVIDPSTIDWKGVADGTTQIHVRQLPGRANAMGVMKFMFPNSQGVYLHDTPQKELLTEASRMFSGGCVRLEDAPRLGRWLFGRDIQGTSSETEHRVDLALPVPVYITYFTVLPEGSQLATYPDVYGRDKERLAAVGSPVMAAR</sequence>
<feature type="active site" description="Proton donor/acceptor" evidence="7">
    <location>
        <position position="354"/>
    </location>
</feature>
<protein>
    <submittedName>
        <fullName evidence="10">L,D-transpeptidase family protein</fullName>
    </submittedName>
</protein>
<dbReference type="PANTHER" id="PTHR41533">
    <property type="entry name" value="L,D-TRANSPEPTIDASE HI_1667-RELATED"/>
    <property type="match status" value="1"/>
</dbReference>
<evidence type="ECO:0000256" key="1">
    <source>
        <dbReference type="ARBA" id="ARBA00004752"/>
    </source>
</evidence>
<evidence type="ECO:0000256" key="4">
    <source>
        <dbReference type="ARBA" id="ARBA00022960"/>
    </source>
</evidence>
<feature type="signal peptide" evidence="8">
    <location>
        <begin position="1"/>
        <end position="38"/>
    </location>
</feature>
<keyword evidence="11" id="KW-1185">Reference proteome</keyword>
<dbReference type="InterPro" id="IPR052905">
    <property type="entry name" value="LD-transpeptidase_YkuD-like"/>
</dbReference>
<keyword evidence="3" id="KW-0808">Transferase</keyword>
<keyword evidence="8" id="KW-0732">Signal</keyword>
<dbReference type="PANTHER" id="PTHR41533:SF2">
    <property type="entry name" value="BLR7131 PROTEIN"/>
    <property type="match status" value="1"/>
</dbReference>
<dbReference type="SUPFAM" id="SSF141523">
    <property type="entry name" value="L,D-transpeptidase catalytic domain-like"/>
    <property type="match status" value="1"/>
</dbReference>
<dbReference type="InterPro" id="IPR038063">
    <property type="entry name" value="Transpep_catalytic_dom"/>
</dbReference>
<comment type="pathway">
    <text evidence="1 7">Cell wall biogenesis; peptidoglycan biosynthesis.</text>
</comment>
<keyword evidence="5 7" id="KW-0573">Peptidoglycan synthesis</keyword>
<keyword evidence="6 7" id="KW-0961">Cell wall biogenesis/degradation</keyword>
<evidence type="ECO:0000256" key="5">
    <source>
        <dbReference type="ARBA" id="ARBA00022984"/>
    </source>
</evidence>
<accession>A0ABT0RQ87</accession>
<evidence type="ECO:0000256" key="3">
    <source>
        <dbReference type="ARBA" id="ARBA00022679"/>
    </source>
</evidence>
<comment type="caution">
    <text evidence="10">The sequence shown here is derived from an EMBL/GenBank/DDBJ whole genome shotgun (WGS) entry which is preliminary data.</text>
</comment>
<evidence type="ECO:0000256" key="2">
    <source>
        <dbReference type="ARBA" id="ARBA00005992"/>
    </source>
</evidence>
<dbReference type="Proteomes" id="UP001165363">
    <property type="component" value="Unassembled WGS sequence"/>
</dbReference>
<evidence type="ECO:0000313" key="10">
    <source>
        <dbReference type="EMBL" id="MCL6684798.1"/>
    </source>
</evidence>
<evidence type="ECO:0000256" key="7">
    <source>
        <dbReference type="PROSITE-ProRule" id="PRU01373"/>
    </source>
</evidence>
<feature type="chain" id="PRO_5046505988" evidence="8">
    <location>
        <begin position="39"/>
        <end position="449"/>
    </location>
</feature>
<keyword evidence="4 7" id="KW-0133">Cell shape</keyword>
<evidence type="ECO:0000313" key="11">
    <source>
        <dbReference type="Proteomes" id="UP001165363"/>
    </source>
</evidence>
<feature type="active site" description="Nucleophile" evidence="7">
    <location>
        <position position="373"/>
    </location>
</feature>
<dbReference type="EMBL" id="JAMGBD010000002">
    <property type="protein sequence ID" value="MCL6684798.1"/>
    <property type="molecule type" value="Genomic_DNA"/>
</dbReference>